<gene>
    <name evidence="1" type="ORF">QQ020_10050</name>
</gene>
<name>A0ABT8L6G0_9BACT</name>
<evidence type="ECO:0000313" key="1">
    <source>
        <dbReference type="EMBL" id="MDN5212390.1"/>
    </source>
</evidence>
<dbReference type="EMBL" id="JAUJEB010000001">
    <property type="protein sequence ID" value="MDN5212390.1"/>
    <property type="molecule type" value="Genomic_DNA"/>
</dbReference>
<evidence type="ECO:0000313" key="2">
    <source>
        <dbReference type="Proteomes" id="UP001172083"/>
    </source>
</evidence>
<evidence type="ECO:0008006" key="3">
    <source>
        <dbReference type="Google" id="ProtNLM"/>
    </source>
</evidence>
<proteinExistence type="predicted"/>
<keyword evidence="2" id="KW-1185">Reference proteome</keyword>
<protein>
    <recommendedName>
        <fullName evidence="3">Lipoprotein</fullName>
    </recommendedName>
</protein>
<reference evidence="1" key="1">
    <citation type="submission" date="2023-06" db="EMBL/GenBank/DDBJ databases">
        <title>Genomic of Agaribacillus aureum.</title>
        <authorList>
            <person name="Wang G."/>
        </authorList>
    </citation>
    <scope>NUCLEOTIDE SEQUENCE</scope>
    <source>
        <strain evidence="1">BMA12</strain>
    </source>
</reference>
<dbReference type="Proteomes" id="UP001172083">
    <property type="component" value="Unassembled WGS sequence"/>
</dbReference>
<accession>A0ABT8L6G0</accession>
<comment type="caution">
    <text evidence="1">The sequence shown here is derived from an EMBL/GenBank/DDBJ whole genome shotgun (WGS) entry which is preliminary data.</text>
</comment>
<dbReference type="RefSeq" id="WP_346757707.1">
    <property type="nucleotide sequence ID" value="NZ_JAUJEB010000001.1"/>
</dbReference>
<sequence length="193" mass="21071">MNKLYNIIAIVALLVAVTSCDDEELFKTVVAPDTEIKFNFYDADGNPSTRGTNAWRIDNPILTDNNATDADLNFTFISEFVLPSGITIDSVIVQYQSDFVFASGGSGPQGWVDWETITNADNRLDGNRLTYTFNIQALNVGYWGGAGAVLTTGCCGIVKDSNNGRVQIFLSDGRDFISSKVVFWYAVVPGDPE</sequence>
<organism evidence="1 2">
    <name type="scientific">Agaribacillus aureus</name>
    <dbReference type="NCBI Taxonomy" id="3051825"/>
    <lineage>
        <taxon>Bacteria</taxon>
        <taxon>Pseudomonadati</taxon>
        <taxon>Bacteroidota</taxon>
        <taxon>Cytophagia</taxon>
        <taxon>Cytophagales</taxon>
        <taxon>Splendidivirgaceae</taxon>
        <taxon>Agaribacillus</taxon>
    </lineage>
</organism>
<dbReference type="PROSITE" id="PS51257">
    <property type="entry name" value="PROKAR_LIPOPROTEIN"/>
    <property type="match status" value="1"/>
</dbReference>